<keyword evidence="1" id="KW-0378">Hydrolase</keyword>
<dbReference type="Proteomes" id="UP001595698">
    <property type="component" value="Unassembled WGS sequence"/>
</dbReference>
<reference evidence="5" key="1">
    <citation type="journal article" date="2019" name="Int. J. Syst. Evol. Microbiol.">
        <title>The Global Catalogue of Microorganisms (GCM) 10K type strain sequencing project: providing services to taxonomists for standard genome sequencing and annotation.</title>
        <authorList>
            <consortium name="The Broad Institute Genomics Platform"/>
            <consortium name="The Broad Institute Genome Sequencing Center for Infectious Disease"/>
            <person name="Wu L."/>
            <person name="Ma J."/>
        </authorList>
    </citation>
    <scope>NUCLEOTIDE SEQUENCE [LARGE SCALE GENOMIC DNA]</scope>
    <source>
        <strain evidence="5">TBRC 7912</strain>
    </source>
</reference>
<dbReference type="SMART" id="SM00331">
    <property type="entry name" value="PP2C_SIG"/>
    <property type="match status" value="1"/>
</dbReference>
<dbReference type="Pfam" id="PF07228">
    <property type="entry name" value="SpoIIE"/>
    <property type="match status" value="1"/>
</dbReference>
<comment type="caution">
    <text evidence="4">The sequence shown here is derived from an EMBL/GenBank/DDBJ whole genome shotgun (WGS) entry which is preliminary data.</text>
</comment>
<dbReference type="PANTHER" id="PTHR43156">
    <property type="entry name" value="STAGE II SPORULATION PROTEIN E-RELATED"/>
    <property type="match status" value="1"/>
</dbReference>
<dbReference type="InterPro" id="IPR052016">
    <property type="entry name" value="Bact_Sigma-Reg"/>
</dbReference>
<dbReference type="Gene3D" id="3.30.450.40">
    <property type="match status" value="2"/>
</dbReference>
<dbReference type="Pfam" id="PF13185">
    <property type="entry name" value="GAF_2"/>
    <property type="match status" value="1"/>
</dbReference>
<evidence type="ECO:0000259" key="3">
    <source>
        <dbReference type="SMART" id="SM00331"/>
    </source>
</evidence>
<dbReference type="PANTHER" id="PTHR43156:SF2">
    <property type="entry name" value="STAGE II SPORULATION PROTEIN E"/>
    <property type="match status" value="1"/>
</dbReference>
<evidence type="ECO:0000256" key="1">
    <source>
        <dbReference type="ARBA" id="ARBA00022801"/>
    </source>
</evidence>
<dbReference type="InterPro" id="IPR001932">
    <property type="entry name" value="PPM-type_phosphatase-like_dom"/>
</dbReference>
<dbReference type="RefSeq" id="WP_386188080.1">
    <property type="nucleotide sequence ID" value="NZ_JBHSBC010000003.1"/>
</dbReference>
<sequence>MSTKGAEDRRCEERGRTGLSARADTNMERFAALVARTLRAPVALVSLVEGDRQVFPGLAGLTGPWAESRQSPLSHSLCRYVVTDGEPLVLTDARLDERVRAVPAVAELGMVAYAGMPLTDEDGRVLGSLCAVDTTARRWTDAELTDLADLAAACSSELRLRLASRAAEDARAAAEEARATAQANAAMLLRASQEMAEATSVQDVRQRLRHLVIGALAPHYIGLSLLRDGRLTRVPDTDGPHEVEEVLGQYDTEAPFPSARALRDRRMIAIPSREDLAARYSPEAVAAFDSLGLTSAVCLPLIASRGPVGVLMVGWNRHHQPDLVEQATLNALASYTAHTVARALFLGERITVARQLQSAMLTDLPATPGLDSAALYRPAATDDMVGGDWYDSFPLPGVPGGPVTSSLAITVGDITGHDIRAAALMGQVRSMLRQAVLDHPALGPAAALTALEHACLSLRLPATGSILHARLEHGAAGWALTWSNAGHPPPLLLLPDRSTRRLDQHDVLFYPGLGHPPRTDHRMDLVPGSTLLLYTDGLVDRPGRDVEQAIGTTRALLAAHGERPLPELLETLADEMAGPKADDDVAMLAVRVPLRPHV</sequence>
<evidence type="ECO:0000313" key="5">
    <source>
        <dbReference type="Proteomes" id="UP001595698"/>
    </source>
</evidence>
<organism evidence="4 5">
    <name type="scientific">Streptosporangium jomthongense</name>
    <dbReference type="NCBI Taxonomy" id="1193683"/>
    <lineage>
        <taxon>Bacteria</taxon>
        <taxon>Bacillati</taxon>
        <taxon>Actinomycetota</taxon>
        <taxon>Actinomycetes</taxon>
        <taxon>Streptosporangiales</taxon>
        <taxon>Streptosporangiaceae</taxon>
        <taxon>Streptosporangium</taxon>
    </lineage>
</organism>
<dbReference type="InterPro" id="IPR029016">
    <property type="entry name" value="GAF-like_dom_sf"/>
</dbReference>
<gene>
    <name evidence="4" type="ORF">ACFOYY_04550</name>
</gene>
<accession>A0ABV8ESN7</accession>
<proteinExistence type="predicted"/>
<evidence type="ECO:0000313" key="4">
    <source>
        <dbReference type="EMBL" id="MFC3979379.1"/>
    </source>
</evidence>
<protein>
    <submittedName>
        <fullName evidence="4">SpoIIE family protein phosphatase</fullName>
    </submittedName>
</protein>
<dbReference type="InterPro" id="IPR003018">
    <property type="entry name" value="GAF"/>
</dbReference>
<evidence type="ECO:0000259" key="2">
    <source>
        <dbReference type="SMART" id="SM00065"/>
    </source>
</evidence>
<dbReference type="EMBL" id="JBHSBC010000003">
    <property type="protein sequence ID" value="MFC3979379.1"/>
    <property type="molecule type" value="Genomic_DNA"/>
</dbReference>
<feature type="domain" description="GAF" evidence="2">
    <location>
        <begin position="22"/>
        <end position="168"/>
    </location>
</feature>
<dbReference type="SMART" id="SM00065">
    <property type="entry name" value="GAF"/>
    <property type="match status" value="1"/>
</dbReference>
<feature type="domain" description="PPM-type phosphatase" evidence="3">
    <location>
        <begin position="370"/>
        <end position="592"/>
    </location>
</feature>
<dbReference type="Gene3D" id="3.60.40.10">
    <property type="entry name" value="PPM-type phosphatase domain"/>
    <property type="match status" value="1"/>
</dbReference>
<name>A0ABV8ESN7_9ACTN</name>
<dbReference type="InterPro" id="IPR036457">
    <property type="entry name" value="PPM-type-like_dom_sf"/>
</dbReference>
<keyword evidence="5" id="KW-1185">Reference proteome</keyword>
<dbReference type="Pfam" id="PF01590">
    <property type="entry name" value="GAF"/>
    <property type="match status" value="1"/>
</dbReference>
<dbReference type="SUPFAM" id="SSF55781">
    <property type="entry name" value="GAF domain-like"/>
    <property type="match status" value="2"/>
</dbReference>